<feature type="region of interest" description="Disordered" evidence="1">
    <location>
        <begin position="1"/>
        <end position="22"/>
    </location>
</feature>
<proteinExistence type="predicted"/>
<reference evidence="2" key="1">
    <citation type="submission" date="2023-07" db="EMBL/GenBank/DDBJ databases">
        <title>draft genome sequence of fig (Ficus carica).</title>
        <authorList>
            <person name="Takahashi T."/>
            <person name="Nishimura K."/>
        </authorList>
    </citation>
    <scope>NUCLEOTIDE SEQUENCE</scope>
</reference>
<sequence length="101" mass="10924">MVCATVDQSSSSFVDSGESPNPYDRFSLFLPSSKTTSKNGSSPDPKIIAGRWCDWFMMEGRAATEIRAHDVVDAGELAIRAASQRPSPNVGPTMIRTTPTM</sequence>
<feature type="compositionally biased region" description="Polar residues" evidence="1">
    <location>
        <begin position="1"/>
        <end position="14"/>
    </location>
</feature>
<protein>
    <submittedName>
        <fullName evidence="2">Uncharacterized protein</fullName>
    </submittedName>
</protein>
<keyword evidence="3" id="KW-1185">Reference proteome</keyword>
<evidence type="ECO:0000313" key="2">
    <source>
        <dbReference type="EMBL" id="GMN61986.1"/>
    </source>
</evidence>
<comment type="caution">
    <text evidence="2">The sequence shown here is derived from an EMBL/GenBank/DDBJ whole genome shotgun (WGS) entry which is preliminary data.</text>
</comment>
<accession>A0AA88J5U3</accession>
<evidence type="ECO:0000256" key="1">
    <source>
        <dbReference type="SAM" id="MobiDB-lite"/>
    </source>
</evidence>
<dbReference type="EMBL" id="BTGU01000121">
    <property type="protein sequence ID" value="GMN61986.1"/>
    <property type="molecule type" value="Genomic_DNA"/>
</dbReference>
<dbReference type="AlphaFoldDB" id="A0AA88J5U3"/>
<dbReference type="Proteomes" id="UP001187192">
    <property type="component" value="Unassembled WGS sequence"/>
</dbReference>
<organism evidence="2 3">
    <name type="scientific">Ficus carica</name>
    <name type="common">Common fig</name>
    <dbReference type="NCBI Taxonomy" id="3494"/>
    <lineage>
        <taxon>Eukaryota</taxon>
        <taxon>Viridiplantae</taxon>
        <taxon>Streptophyta</taxon>
        <taxon>Embryophyta</taxon>
        <taxon>Tracheophyta</taxon>
        <taxon>Spermatophyta</taxon>
        <taxon>Magnoliopsida</taxon>
        <taxon>eudicotyledons</taxon>
        <taxon>Gunneridae</taxon>
        <taxon>Pentapetalae</taxon>
        <taxon>rosids</taxon>
        <taxon>fabids</taxon>
        <taxon>Rosales</taxon>
        <taxon>Moraceae</taxon>
        <taxon>Ficeae</taxon>
        <taxon>Ficus</taxon>
    </lineage>
</organism>
<evidence type="ECO:0000313" key="3">
    <source>
        <dbReference type="Proteomes" id="UP001187192"/>
    </source>
</evidence>
<gene>
    <name evidence="2" type="ORF">TIFTF001_031066</name>
</gene>
<name>A0AA88J5U3_FICCA</name>